<accession>A0A9J6FBF3</accession>
<dbReference type="PANTHER" id="PTHR23427">
    <property type="entry name" value="SURFEIT LOCUS PROTEIN"/>
    <property type="match status" value="1"/>
</dbReference>
<dbReference type="CDD" id="cd06662">
    <property type="entry name" value="SURF1"/>
    <property type="match status" value="1"/>
</dbReference>
<evidence type="ECO:0000256" key="4">
    <source>
        <dbReference type="ARBA" id="ARBA00022989"/>
    </source>
</evidence>
<keyword evidence="5 6" id="KW-0472">Membrane</keyword>
<evidence type="ECO:0000256" key="3">
    <source>
        <dbReference type="ARBA" id="ARBA00022692"/>
    </source>
</evidence>
<keyword evidence="3 6" id="KW-0812">Transmembrane</keyword>
<dbReference type="GO" id="GO:0033617">
    <property type="term" value="P:mitochondrial respiratory chain complex IV assembly"/>
    <property type="evidence" value="ECO:0007669"/>
    <property type="project" value="TreeGrafter"/>
</dbReference>
<dbReference type="EMBL" id="JABSTR010000001">
    <property type="protein sequence ID" value="KAH9360063.1"/>
    <property type="molecule type" value="Genomic_DNA"/>
</dbReference>
<dbReference type="InterPro" id="IPR002994">
    <property type="entry name" value="Surf1/Shy1"/>
</dbReference>
<feature type="transmembrane region" description="Helical" evidence="6">
    <location>
        <begin position="54"/>
        <end position="74"/>
    </location>
</feature>
<dbReference type="PANTHER" id="PTHR23427:SF2">
    <property type="entry name" value="SURFEIT LOCUS PROTEIN 1"/>
    <property type="match status" value="1"/>
</dbReference>
<dbReference type="AlphaFoldDB" id="A0A9J6FBF3"/>
<dbReference type="OrthoDB" id="10040024at2759"/>
<dbReference type="VEuPathDB" id="VectorBase:HLOH_051953"/>
<dbReference type="Pfam" id="PF02104">
    <property type="entry name" value="SURF1"/>
    <property type="match status" value="1"/>
</dbReference>
<gene>
    <name evidence="7" type="ORF">HPB48_020277</name>
</gene>
<name>A0A9J6FBF3_HAELO</name>
<keyword evidence="4 6" id="KW-1133">Transmembrane helix</keyword>
<protein>
    <recommendedName>
        <fullName evidence="6">SURF1-like protein</fullName>
    </recommendedName>
</protein>
<comment type="function">
    <text evidence="6">Probably involved in the biogenesis of the COX complex.</text>
</comment>
<comment type="subcellular location">
    <subcellularLocation>
        <location evidence="1">Membrane</location>
    </subcellularLocation>
    <subcellularLocation>
        <location evidence="6">Mitochondrion inner membrane</location>
        <topology evidence="6">Multi-pass membrane protein</topology>
    </subcellularLocation>
</comment>
<reference evidence="7 8" key="1">
    <citation type="journal article" date="2020" name="Cell">
        <title>Large-Scale Comparative Analyses of Tick Genomes Elucidate Their Genetic Diversity and Vector Capacities.</title>
        <authorList>
            <consortium name="Tick Genome and Microbiome Consortium (TIGMIC)"/>
            <person name="Jia N."/>
            <person name="Wang J."/>
            <person name="Shi W."/>
            <person name="Du L."/>
            <person name="Sun Y."/>
            <person name="Zhan W."/>
            <person name="Jiang J.F."/>
            <person name="Wang Q."/>
            <person name="Zhang B."/>
            <person name="Ji P."/>
            <person name="Bell-Sakyi L."/>
            <person name="Cui X.M."/>
            <person name="Yuan T.T."/>
            <person name="Jiang B.G."/>
            <person name="Yang W.F."/>
            <person name="Lam T.T."/>
            <person name="Chang Q.C."/>
            <person name="Ding S.J."/>
            <person name="Wang X.J."/>
            <person name="Zhu J.G."/>
            <person name="Ruan X.D."/>
            <person name="Zhao L."/>
            <person name="Wei J.T."/>
            <person name="Ye R.Z."/>
            <person name="Que T.C."/>
            <person name="Du C.H."/>
            <person name="Zhou Y.H."/>
            <person name="Cheng J.X."/>
            <person name="Dai P.F."/>
            <person name="Guo W.B."/>
            <person name="Han X.H."/>
            <person name="Huang E.J."/>
            <person name="Li L.F."/>
            <person name="Wei W."/>
            <person name="Gao Y.C."/>
            <person name="Liu J.Z."/>
            <person name="Shao H.Z."/>
            <person name="Wang X."/>
            <person name="Wang C.C."/>
            <person name="Yang T.C."/>
            <person name="Huo Q.B."/>
            <person name="Li W."/>
            <person name="Chen H.Y."/>
            <person name="Chen S.E."/>
            <person name="Zhou L.G."/>
            <person name="Ni X.B."/>
            <person name="Tian J.H."/>
            <person name="Sheng Y."/>
            <person name="Liu T."/>
            <person name="Pan Y.S."/>
            <person name="Xia L.Y."/>
            <person name="Li J."/>
            <person name="Zhao F."/>
            <person name="Cao W.C."/>
        </authorList>
    </citation>
    <scope>NUCLEOTIDE SEQUENCE [LARGE SCALE GENOMIC DNA]</scope>
    <source>
        <strain evidence="7">HaeL-2018</strain>
    </source>
</reference>
<evidence type="ECO:0000256" key="1">
    <source>
        <dbReference type="ARBA" id="ARBA00004370"/>
    </source>
</evidence>
<dbReference type="InterPro" id="IPR045214">
    <property type="entry name" value="Surf1/Surf4"/>
</dbReference>
<comment type="caution">
    <text evidence="7">The sequence shown here is derived from an EMBL/GenBank/DDBJ whole genome shotgun (WGS) entry which is preliminary data.</text>
</comment>
<evidence type="ECO:0000256" key="2">
    <source>
        <dbReference type="ARBA" id="ARBA00007165"/>
    </source>
</evidence>
<proteinExistence type="inferred from homology"/>
<evidence type="ECO:0000256" key="6">
    <source>
        <dbReference type="RuleBase" id="RU363076"/>
    </source>
</evidence>
<dbReference type="OMA" id="WYSRDVA"/>
<dbReference type="GO" id="GO:0005743">
    <property type="term" value="C:mitochondrial inner membrane"/>
    <property type="evidence" value="ECO:0007669"/>
    <property type="project" value="UniProtKB-SubCell"/>
</dbReference>
<dbReference type="PROSITE" id="PS50895">
    <property type="entry name" value="SURF1"/>
    <property type="match status" value="1"/>
</dbReference>
<sequence length="324" mass="36142">MHHSERQATCLQWSPQQFGSIVQLGRATAGLLSWWRQASVRRQSGGRLRVPQEIGVAGYSLLAVPVATFALGTWQVRRRRWKLQLIEDLQSKTTQPPAAALPEDLSQLATMEYRRVRLVGSFDHEREMYVGPRSPIEPAGEAPRRGVLAAPTQTGNLVITPFKLRDRDLTILVNRGWVPKSKTSVHKRPEGQIRGEVELVGIVRMTETRPPLGPKQPSSGRFWHYKDVAQMAEASGAAPVLVDAVAVCFFSAAQQQTARGSPGSCIGRLRGSLSGRAHCAEAEVCERHTMNKKPMDYGCVHLYSLSAATAFLWYHKYIRRRPLM</sequence>
<keyword evidence="6" id="KW-0999">Mitochondrion inner membrane</keyword>
<organism evidence="7 8">
    <name type="scientific">Haemaphysalis longicornis</name>
    <name type="common">Bush tick</name>
    <dbReference type="NCBI Taxonomy" id="44386"/>
    <lineage>
        <taxon>Eukaryota</taxon>
        <taxon>Metazoa</taxon>
        <taxon>Ecdysozoa</taxon>
        <taxon>Arthropoda</taxon>
        <taxon>Chelicerata</taxon>
        <taxon>Arachnida</taxon>
        <taxon>Acari</taxon>
        <taxon>Parasitiformes</taxon>
        <taxon>Ixodida</taxon>
        <taxon>Ixodoidea</taxon>
        <taxon>Ixodidae</taxon>
        <taxon>Haemaphysalinae</taxon>
        <taxon>Haemaphysalis</taxon>
    </lineage>
</organism>
<evidence type="ECO:0000256" key="5">
    <source>
        <dbReference type="ARBA" id="ARBA00023136"/>
    </source>
</evidence>
<evidence type="ECO:0000313" key="8">
    <source>
        <dbReference type="Proteomes" id="UP000821853"/>
    </source>
</evidence>
<keyword evidence="6" id="KW-0496">Mitochondrion</keyword>
<comment type="similarity">
    <text evidence="2 6">Belongs to the SURF1 family.</text>
</comment>
<keyword evidence="8" id="KW-1185">Reference proteome</keyword>
<evidence type="ECO:0000313" key="7">
    <source>
        <dbReference type="EMBL" id="KAH9360063.1"/>
    </source>
</evidence>
<dbReference type="Proteomes" id="UP000821853">
    <property type="component" value="Chromosome 1"/>
</dbReference>
<comment type="caution">
    <text evidence="6">Lacks conserved residue(s) required for the propagation of feature annotation.</text>
</comment>